<feature type="domain" description="GGDEF" evidence="2">
    <location>
        <begin position="71"/>
        <end position="205"/>
    </location>
</feature>
<dbReference type="InterPro" id="IPR035919">
    <property type="entry name" value="EAL_sf"/>
</dbReference>
<dbReference type="CDD" id="cd01948">
    <property type="entry name" value="EAL"/>
    <property type="match status" value="1"/>
</dbReference>
<protein>
    <submittedName>
        <fullName evidence="3">EAL domain-containing protein</fullName>
    </submittedName>
</protein>
<dbReference type="SUPFAM" id="SSF141868">
    <property type="entry name" value="EAL domain-like"/>
    <property type="match status" value="1"/>
</dbReference>
<evidence type="ECO:0000259" key="2">
    <source>
        <dbReference type="PROSITE" id="PS50887"/>
    </source>
</evidence>
<proteinExistence type="predicted"/>
<dbReference type="EMBL" id="CP034464">
    <property type="protein sequence ID" value="AZP10916.1"/>
    <property type="molecule type" value="Genomic_DNA"/>
</dbReference>
<dbReference type="InterPro" id="IPR043128">
    <property type="entry name" value="Rev_trsase/Diguanyl_cyclase"/>
</dbReference>
<dbReference type="PANTHER" id="PTHR44757:SF2">
    <property type="entry name" value="BIOFILM ARCHITECTURE MAINTENANCE PROTEIN MBAA"/>
    <property type="match status" value="1"/>
</dbReference>
<accession>A0A3Q9BND8</accession>
<dbReference type="InterPro" id="IPR052155">
    <property type="entry name" value="Biofilm_reg_signaling"/>
</dbReference>
<dbReference type="Pfam" id="PF00990">
    <property type="entry name" value="GGDEF"/>
    <property type="match status" value="1"/>
</dbReference>
<dbReference type="NCBIfam" id="TIGR00254">
    <property type="entry name" value="GGDEF"/>
    <property type="match status" value="1"/>
</dbReference>
<dbReference type="KEGG" id="upv:EJN92_02120"/>
<evidence type="ECO:0000313" key="4">
    <source>
        <dbReference type="Proteomes" id="UP000275663"/>
    </source>
</evidence>
<dbReference type="CDD" id="cd01949">
    <property type="entry name" value="GGDEF"/>
    <property type="match status" value="1"/>
</dbReference>
<dbReference type="PROSITE" id="PS50887">
    <property type="entry name" value="GGDEF"/>
    <property type="match status" value="1"/>
</dbReference>
<dbReference type="InterPro" id="IPR000160">
    <property type="entry name" value="GGDEF_dom"/>
</dbReference>
<evidence type="ECO:0000259" key="1">
    <source>
        <dbReference type="PROSITE" id="PS50883"/>
    </source>
</evidence>
<dbReference type="InterPro" id="IPR001633">
    <property type="entry name" value="EAL_dom"/>
</dbReference>
<reference evidence="3 4" key="1">
    <citation type="journal article" date="2011" name="Int. J. Syst. Evol. Microbiol.">
        <title>Description of Undibacterium oligocarboniphilum sp. nov., isolated from purified water, and Undibacterium pigrum strain CCUG 49012 as the type strain of Undibacterium parvum sp. nov., and emended descriptions of the genus Undibacterium and the species Undibacterium pigrum.</title>
        <authorList>
            <person name="Eder W."/>
            <person name="Wanner G."/>
            <person name="Ludwig W."/>
            <person name="Busse H.J."/>
            <person name="Ziemke-Kageler F."/>
            <person name="Lang E."/>
        </authorList>
    </citation>
    <scope>NUCLEOTIDE SEQUENCE [LARGE SCALE GENOMIC DNA]</scope>
    <source>
        <strain evidence="3 4">DSM 23061</strain>
    </source>
</reference>
<dbReference type="AlphaFoldDB" id="A0A3Q9BND8"/>
<keyword evidence="4" id="KW-1185">Reference proteome</keyword>
<dbReference type="SUPFAM" id="SSF55073">
    <property type="entry name" value="Nucleotide cyclase"/>
    <property type="match status" value="1"/>
</dbReference>
<dbReference type="Gene3D" id="3.20.20.450">
    <property type="entry name" value="EAL domain"/>
    <property type="match status" value="1"/>
</dbReference>
<dbReference type="OrthoDB" id="9813903at2"/>
<dbReference type="Proteomes" id="UP000275663">
    <property type="component" value="Chromosome"/>
</dbReference>
<dbReference type="SMART" id="SM00052">
    <property type="entry name" value="EAL"/>
    <property type="match status" value="1"/>
</dbReference>
<gene>
    <name evidence="3" type="ORF">EJN92_02120</name>
</gene>
<dbReference type="Gene3D" id="3.30.70.270">
    <property type="match status" value="1"/>
</dbReference>
<sequence>MDYQPHSLLCFNDLREPCSQLDCDLVESVRDEYRDVCLRLASKDSLTMLPNRFWLMNYLQKRIKNIYGSNTVMAMLFVDLDEFRNIKYTFGHVFSDELLYQVGSRLSSLLRPGDYVARLSYGEFAFVLNDIAYTEEVRHMAEQVSVSLSMPFVLSGEQRHSMHASIGISMYPQDAEDGETFLKHADIAMYSARASGKEPYFFYQLHMSEAILEKITIEQHMRYALEKKEFILNYQPRVDSQTGQLRGLEALVRWDHPERGLLAPQYFIPIAETSGLIVQLGEYVIELVCQQLAIWKKHALPLCPVSINVSPRQLHRNDLMARILRHASENGIDPALLEIEVTESCIIEDSVTVKQQLEAFSALGMKLLLDDFGTGYSSLTQLQHYAMDLLKVDRAFTANLENGDKSAALVSAIITMAHALGMKVVAEGVETLAQLHLLQALACDEVQGYLISKPVSAEAIAELMCRPTLFSEMMFVEKNLNLKTAFLVL</sequence>
<dbReference type="InterPro" id="IPR029787">
    <property type="entry name" value="Nucleotide_cyclase"/>
</dbReference>
<dbReference type="RefSeq" id="WP_126126315.1">
    <property type="nucleotide sequence ID" value="NZ_CP034464.1"/>
</dbReference>
<name>A0A3Q9BND8_9BURK</name>
<evidence type="ECO:0000313" key="3">
    <source>
        <dbReference type="EMBL" id="AZP10916.1"/>
    </source>
</evidence>
<dbReference type="SMART" id="SM00267">
    <property type="entry name" value="GGDEF"/>
    <property type="match status" value="1"/>
</dbReference>
<dbReference type="PROSITE" id="PS50883">
    <property type="entry name" value="EAL"/>
    <property type="match status" value="1"/>
</dbReference>
<organism evidence="3 4">
    <name type="scientific">Undibacterium parvum</name>
    <dbReference type="NCBI Taxonomy" id="401471"/>
    <lineage>
        <taxon>Bacteria</taxon>
        <taxon>Pseudomonadati</taxon>
        <taxon>Pseudomonadota</taxon>
        <taxon>Betaproteobacteria</taxon>
        <taxon>Burkholderiales</taxon>
        <taxon>Oxalobacteraceae</taxon>
        <taxon>Undibacterium</taxon>
    </lineage>
</organism>
<dbReference type="PANTHER" id="PTHR44757">
    <property type="entry name" value="DIGUANYLATE CYCLASE DGCP"/>
    <property type="match status" value="1"/>
</dbReference>
<dbReference type="Pfam" id="PF00563">
    <property type="entry name" value="EAL"/>
    <property type="match status" value="1"/>
</dbReference>
<feature type="domain" description="EAL" evidence="1">
    <location>
        <begin position="214"/>
        <end position="468"/>
    </location>
</feature>